<protein>
    <submittedName>
        <fullName evidence="2">3-hydroxymyristoyl/3-hydroxydecanoyl-(Acyl carrier protein) dehydratase</fullName>
    </submittedName>
</protein>
<reference evidence="2 3" key="1">
    <citation type="submission" date="2016-10" db="EMBL/GenBank/DDBJ databases">
        <authorList>
            <person name="de Groot N.N."/>
        </authorList>
    </citation>
    <scope>NUCLEOTIDE SEQUENCE [LARGE SCALE GENOMIC DNA]</scope>
    <source>
        <strain evidence="2 3">DSM 8423</strain>
    </source>
</reference>
<dbReference type="SUPFAM" id="SSF54637">
    <property type="entry name" value="Thioesterase/thiol ester dehydrase-isomerase"/>
    <property type="match status" value="1"/>
</dbReference>
<evidence type="ECO:0000313" key="2">
    <source>
        <dbReference type="EMBL" id="SEM44879.1"/>
    </source>
</evidence>
<dbReference type="Proteomes" id="UP000198744">
    <property type="component" value="Unassembled WGS sequence"/>
</dbReference>
<name>A0A1H7YIB9_9BACT</name>
<dbReference type="STRING" id="43775.SAMN04489760_11623"/>
<proteinExistence type="predicted"/>
<dbReference type="EMBL" id="FOBS01000016">
    <property type="protein sequence ID" value="SEM44879.1"/>
    <property type="molecule type" value="Genomic_DNA"/>
</dbReference>
<feature type="domain" description="ApeI dehydratase-like" evidence="1">
    <location>
        <begin position="17"/>
        <end position="108"/>
    </location>
</feature>
<dbReference type="InterPro" id="IPR029069">
    <property type="entry name" value="HotDog_dom_sf"/>
</dbReference>
<evidence type="ECO:0000259" key="1">
    <source>
        <dbReference type="Pfam" id="PF22818"/>
    </source>
</evidence>
<dbReference type="RefSeq" id="WP_093883776.1">
    <property type="nucleotide sequence ID" value="NZ_FOBS01000016.1"/>
</dbReference>
<dbReference type="Pfam" id="PF22818">
    <property type="entry name" value="ApeI-like"/>
    <property type="match status" value="1"/>
</dbReference>
<dbReference type="InterPro" id="IPR054545">
    <property type="entry name" value="ApeI-like"/>
</dbReference>
<accession>A0A1H7YIB9</accession>
<gene>
    <name evidence="2" type="ORF">SAMN04489760_11623</name>
</gene>
<dbReference type="AlphaFoldDB" id="A0A1H7YIB9"/>
<keyword evidence="3" id="KW-1185">Reference proteome</keyword>
<organism evidence="2 3">
    <name type="scientific">Syntrophus gentianae</name>
    <dbReference type="NCBI Taxonomy" id="43775"/>
    <lineage>
        <taxon>Bacteria</taxon>
        <taxon>Pseudomonadati</taxon>
        <taxon>Thermodesulfobacteriota</taxon>
        <taxon>Syntrophia</taxon>
        <taxon>Syntrophales</taxon>
        <taxon>Syntrophaceae</taxon>
        <taxon>Syntrophus</taxon>
    </lineage>
</organism>
<sequence>METWDIPADMTFQPPNGVILQARAPQNSPWFDGHFPGQPILPGIALISLVKKGIRFFGEKQKLNFQHFGIRKARFTLPIRPGDAFEISLLCRVSEGKLVASFKIHFKGEMAGNGIAEASCASES</sequence>
<evidence type="ECO:0000313" key="3">
    <source>
        <dbReference type="Proteomes" id="UP000198744"/>
    </source>
</evidence>
<dbReference type="OrthoDB" id="9772788at2"/>
<dbReference type="Gene3D" id="3.10.129.10">
    <property type="entry name" value="Hotdog Thioesterase"/>
    <property type="match status" value="1"/>
</dbReference>